<keyword evidence="8" id="KW-1185">Reference proteome</keyword>
<feature type="repeat" description="Solcar" evidence="4">
    <location>
        <begin position="25"/>
        <end position="105"/>
    </location>
</feature>
<evidence type="ECO:0000313" key="8">
    <source>
        <dbReference type="Proteomes" id="UP001642484"/>
    </source>
</evidence>
<feature type="region of interest" description="Disordered" evidence="6">
    <location>
        <begin position="205"/>
        <end position="247"/>
    </location>
</feature>
<evidence type="ECO:0000313" key="7">
    <source>
        <dbReference type="EMBL" id="CAK9038769.1"/>
    </source>
</evidence>
<name>A0ABP0LL28_9DINO</name>
<dbReference type="Proteomes" id="UP001642484">
    <property type="component" value="Unassembled WGS sequence"/>
</dbReference>
<dbReference type="PROSITE" id="PS50920">
    <property type="entry name" value="SOLCAR"/>
    <property type="match status" value="2"/>
</dbReference>
<evidence type="ECO:0000256" key="1">
    <source>
        <dbReference type="ARBA" id="ARBA00004141"/>
    </source>
</evidence>
<proteinExistence type="inferred from homology"/>
<keyword evidence="5" id="KW-0813">Transport</keyword>
<dbReference type="Gene3D" id="1.50.40.10">
    <property type="entry name" value="Mitochondrial carrier domain"/>
    <property type="match status" value="1"/>
</dbReference>
<accession>A0ABP0LL28</accession>
<evidence type="ECO:0000256" key="2">
    <source>
        <dbReference type="ARBA" id="ARBA00022692"/>
    </source>
</evidence>
<dbReference type="InterPro" id="IPR018108">
    <property type="entry name" value="MCP_transmembrane"/>
</dbReference>
<dbReference type="PANTHER" id="PTHR46080">
    <property type="entry name" value="MITOCHONDRIAL SUBSTRATE CARRIER FAMILY PROTEIN J"/>
    <property type="match status" value="1"/>
</dbReference>
<dbReference type="SUPFAM" id="SSF103506">
    <property type="entry name" value="Mitochondrial carrier"/>
    <property type="match status" value="1"/>
</dbReference>
<dbReference type="PANTHER" id="PTHR46080:SF18">
    <property type="entry name" value="MITOCHONDRIAL SUBSTRATE CARRIER FAMILY PROTEIN J"/>
    <property type="match status" value="1"/>
</dbReference>
<evidence type="ECO:0000256" key="3">
    <source>
        <dbReference type="ARBA" id="ARBA00023136"/>
    </source>
</evidence>
<organism evidence="7 8">
    <name type="scientific">Durusdinium trenchii</name>
    <dbReference type="NCBI Taxonomy" id="1381693"/>
    <lineage>
        <taxon>Eukaryota</taxon>
        <taxon>Sar</taxon>
        <taxon>Alveolata</taxon>
        <taxon>Dinophyceae</taxon>
        <taxon>Suessiales</taxon>
        <taxon>Symbiodiniaceae</taxon>
        <taxon>Durusdinium</taxon>
    </lineage>
</organism>
<comment type="subcellular location">
    <subcellularLocation>
        <location evidence="1">Membrane</location>
        <topology evidence="1">Multi-pass membrane protein</topology>
    </subcellularLocation>
</comment>
<sequence length="329" mass="36000">MAAPFVVKRSWQAQAELHQHWPSLDLTRVCLVGCAVDAALSVVSYPLWHLKTREQVLGSSCLQHGRELIKHLGLRGMYRGGLFGTLALLPGHCLWYMAYEGSKWHLTPRLPARMAPAAAAALAECCWVVSSMPVENVVVRLQCRPARAPPLHWGASLLELRALYQEGGLRRWWNGSVLGLAASLPQSALWWMVYENSKSFLLPHPPTGEQDLTKQSKHVHPKSAGRGEEPDSGIFRKGASHSSTSCALPPACEGLIPPRPRAQAPALCHLRDLRVHELRGHYAPGKARDLCRSSMRRKVGSVSGTQEKGAENGPRRALGRGTPGLSGVT</sequence>
<keyword evidence="2 4" id="KW-0812">Transmembrane</keyword>
<gene>
    <name evidence="7" type="ORF">CCMP2556_LOCUS21155</name>
</gene>
<reference evidence="7 8" key="1">
    <citation type="submission" date="2024-02" db="EMBL/GenBank/DDBJ databases">
        <authorList>
            <person name="Chen Y."/>
            <person name="Shah S."/>
            <person name="Dougan E. K."/>
            <person name="Thang M."/>
            <person name="Chan C."/>
        </authorList>
    </citation>
    <scope>NUCLEOTIDE SEQUENCE [LARGE SCALE GENOMIC DNA]</scope>
</reference>
<feature type="repeat" description="Solcar" evidence="4">
    <location>
        <begin position="111"/>
        <end position="200"/>
    </location>
</feature>
<evidence type="ECO:0000256" key="6">
    <source>
        <dbReference type="SAM" id="MobiDB-lite"/>
    </source>
</evidence>
<keyword evidence="3 4" id="KW-0472">Membrane</keyword>
<comment type="caution">
    <text evidence="7">The sequence shown here is derived from an EMBL/GenBank/DDBJ whole genome shotgun (WGS) entry which is preliminary data.</text>
</comment>
<evidence type="ECO:0000256" key="4">
    <source>
        <dbReference type="PROSITE-ProRule" id="PRU00282"/>
    </source>
</evidence>
<dbReference type="EMBL" id="CAXAMN010012669">
    <property type="protein sequence ID" value="CAK9038769.1"/>
    <property type="molecule type" value="Genomic_DNA"/>
</dbReference>
<dbReference type="Pfam" id="PF00153">
    <property type="entry name" value="Mito_carr"/>
    <property type="match status" value="2"/>
</dbReference>
<comment type="similarity">
    <text evidence="5">Belongs to the mitochondrial carrier (TC 2.A.29) family.</text>
</comment>
<dbReference type="InterPro" id="IPR023395">
    <property type="entry name" value="MCP_dom_sf"/>
</dbReference>
<evidence type="ECO:0000256" key="5">
    <source>
        <dbReference type="RuleBase" id="RU000488"/>
    </source>
</evidence>
<feature type="region of interest" description="Disordered" evidence="6">
    <location>
        <begin position="296"/>
        <end position="329"/>
    </location>
</feature>
<protein>
    <submittedName>
        <fullName evidence="7">Uncharacterized protein</fullName>
    </submittedName>
</protein>